<organism evidence="2 3">
    <name type="scientific">Lachnospira pectinoschiza</name>
    <dbReference type="NCBI Taxonomy" id="28052"/>
    <lineage>
        <taxon>Bacteria</taxon>
        <taxon>Bacillati</taxon>
        <taxon>Bacillota</taxon>
        <taxon>Clostridia</taxon>
        <taxon>Lachnospirales</taxon>
        <taxon>Lachnospiraceae</taxon>
        <taxon>Lachnospira</taxon>
    </lineage>
</organism>
<dbReference type="RefSeq" id="WP_074521495.1">
    <property type="nucleotide sequence ID" value="NZ_FNHZ01000003.1"/>
</dbReference>
<dbReference type="SMART" id="SM00530">
    <property type="entry name" value="HTH_XRE"/>
    <property type="match status" value="1"/>
</dbReference>
<evidence type="ECO:0000313" key="3">
    <source>
        <dbReference type="Proteomes" id="UP000187651"/>
    </source>
</evidence>
<dbReference type="SUPFAM" id="SSF47413">
    <property type="entry name" value="lambda repressor-like DNA-binding domains"/>
    <property type="match status" value="1"/>
</dbReference>
<accession>A0A1G9WUB6</accession>
<dbReference type="Pfam" id="PF01381">
    <property type="entry name" value="HTH_3"/>
    <property type="match status" value="1"/>
</dbReference>
<dbReference type="InterPro" id="IPR001387">
    <property type="entry name" value="Cro/C1-type_HTH"/>
</dbReference>
<dbReference type="OrthoDB" id="1664989at2"/>
<gene>
    <name evidence="2" type="ORF">SAMN05216544_1349</name>
</gene>
<dbReference type="AlphaFoldDB" id="A0A1G9WUB6"/>
<reference evidence="3" key="1">
    <citation type="submission" date="2016-10" db="EMBL/GenBank/DDBJ databases">
        <authorList>
            <person name="Varghese N."/>
            <person name="Submissions S."/>
        </authorList>
    </citation>
    <scope>NUCLEOTIDE SEQUENCE [LARGE SCALE GENOMIC DNA]</scope>
    <source>
        <strain evidence="3">M83</strain>
    </source>
</reference>
<proteinExistence type="predicted"/>
<keyword evidence="3" id="KW-1185">Reference proteome</keyword>
<feature type="domain" description="HTH cro/C1-type" evidence="1">
    <location>
        <begin position="155"/>
        <end position="212"/>
    </location>
</feature>
<evidence type="ECO:0000313" key="2">
    <source>
        <dbReference type="EMBL" id="SDM88122.1"/>
    </source>
</evidence>
<name>A0A1G9WUB6_9FIRM</name>
<dbReference type="Proteomes" id="UP000187651">
    <property type="component" value="Unassembled WGS sequence"/>
</dbReference>
<dbReference type="Gene3D" id="1.10.260.40">
    <property type="entry name" value="lambda repressor-like DNA-binding domains"/>
    <property type="match status" value="1"/>
</dbReference>
<dbReference type="GO" id="GO:0003677">
    <property type="term" value="F:DNA binding"/>
    <property type="evidence" value="ECO:0007669"/>
    <property type="project" value="InterPro"/>
</dbReference>
<evidence type="ECO:0000259" key="1">
    <source>
        <dbReference type="PROSITE" id="PS50943"/>
    </source>
</evidence>
<sequence>MMNAYNDTYLDDAMCNLGDMFDYAIYDLGIDGDEFLISFIETGIARQFEIGNPKYITGMSGVELVDTVLLKQGKDIQAIKPRNKNFDEAEYWTGWALAYFQWKSSLRFVDIFNRGLTIEKILSLYDGLHDEDVEEFVKEANKIISQKRRDKTTNLAKIRKARGMSQRQLSNESEVTYRMIQLYEQRQNDINKASVATILNLAKALACDVEDILER</sequence>
<protein>
    <submittedName>
        <fullName evidence="2">Helix-turn-helix</fullName>
    </submittedName>
</protein>
<dbReference type="EMBL" id="FNHZ01000003">
    <property type="protein sequence ID" value="SDM88122.1"/>
    <property type="molecule type" value="Genomic_DNA"/>
</dbReference>
<dbReference type="PROSITE" id="PS50943">
    <property type="entry name" value="HTH_CROC1"/>
    <property type="match status" value="1"/>
</dbReference>
<dbReference type="InterPro" id="IPR010982">
    <property type="entry name" value="Lambda_DNA-bd_dom_sf"/>
</dbReference>
<dbReference type="CDD" id="cd00093">
    <property type="entry name" value="HTH_XRE"/>
    <property type="match status" value="1"/>
</dbReference>